<name>A0A087VTQ4_9BIFI</name>
<dbReference type="PIRSF" id="PIRSF003203">
    <property type="entry name" value="AzlD"/>
    <property type="match status" value="1"/>
</dbReference>
<feature type="transmembrane region" description="Helical" evidence="1">
    <location>
        <begin position="6"/>
        <end position="28"/>
    </location>
</feature>
<dbReference type="EMBL" id="CP006018">
    <property type="protein sequence ID" value="AIC91708.1"/>
    <property type="molecule type" value="Genomic_DNA"/>
</dbReference>
<keyword evidence="3" id="KW-1185">Reference proteome</keyword>
<dbReference type="AlphaFoldDB" id="A0A087VTQ4"/>
<reference evidence="2 3" key="1">
    <citation type="journal article" date="2014" name="Appl. Environ. Microbiol.">
        <title>Genomic encyclopedia of type strains of the genus Bifidobacterium.</title>
        <authorList>
            <person name="Milani C."/>
            <person name="Lugli G.A."/>
            <person name="Duranti S."/>
            <person name="Turroni F."/>
            <person name="Bottacini F."/>
            <person name="Mangifesta M."/>
            <person name="Sanchez B."/>
            <person name="Viappiani A."/>
            <person name="Mancabelli L."/>
            <person name="Taminiau B."/>
            <person name="Delcenserie V."/>
            <person name="Barrangou R."/>
            <person name="Margolles A."/>
            <person name="van Sinderen D."/>
            <person name="Ventura M."/>
        </authorList>
    </citation>
    <scope>NUCLEOTIDE SEQUENCE [LARGE SCALE GENOMIC DNA]</scope>
    <source>
        <strain evidence="2 3">LMG 11587</strain>
    </source>
</reference>
<gene>
    <name evidence="2" type="ORF">BINDI_0427</name>
</gene>
<dbReference type="RefSeq" id="WP_033489856.1">
    <property type="nucleotide sequence ID" value="NZ_CP006018.1"/>
</dbReference>
<feature type="transmembrane region" description="Helical" evidence="1">
    <location>
        <begin position="91"/>
        <end position="112"/>
    </location>
</feature>
<dbReference type="InterPro" id="IPR008407">
    <property type="entry name" value="Brnchd-chn_aa_trnsp_AzlD"/>
</dbReference>
<keyword evidence="1" id="KW-1133">Transmembrane helix</keyword>
<dbReference type="KEGG" id="bii:BINDI_0427"/>
<proteinExistence type="predicted"/>
<keyword evidence="1" id="KW-0812">Transmembrane</keyword>
<protein>
    <submittedName>
        <fullName evidence="2">Putative branched-chain amino acid transport protein</fullName>
    </submittedName>
</protein>
<evidence type="ECO:0000313" key="2">
    <source>
        <dbReference type="EMBL" id="AIC91708.1"/>
    </source>
</evidence>
<dbReference type="Proteomes" id="UP000028569">
    <property type="component" value="Chromosome"/>
</dbReference>
<dbReference type="HOGENOM" id="CLU_144816_1_1_11"/>
<evidence type="ECO:0000256" key="1">
    <source>
        <dbReference type="SAM" id="Phobius"/>
    </source>
</evidence>
<evidence type="ECO:0000313" key="3">
    <source>
        <dbReference type="Proteomes" id="UP000028569"/>
    </source>
</evidence>
<dbReference type="Pfam" id="PF05437">
    <property type="entry name" value="AzlD"/>
    <property type="match status" value="1"/>
</dbReference>
<organism evidence="2 3">
    <name type="scientific">Bifidobacterium [indicum] DSM 20214 = LMG 11587</name>
    <dbReference type="NCBI Taxonomy" id="1341694"/>
    <lineage>
        <taxon>Bacteria</taxon>
        <taxon>Bacillati</taxon>
        <taxon>Actinomycetota</taxon>
        <taxon>Actinomycetes</taxon>
        <taxon>Bifidobacteriales</taxon>
        <taxon>Bifidobacteriaceae</taxon>
        <taxon>Bifidobacterium</taxon>
    </lineage>
</organism>
<keyword evidence="1" id="KW-0472">Membrane</keyword>
<accession>A0A087VTQ4</accession>
<feature type="transmembrane region" description="Helical" evidence="1">
    <location>
        <begin position="37"/>
        <end position="56"/>
    </location>
</feature>
<sequence>MTTLQSVLTIAIVVLGTMCTRFLPFLIWPEGRRPPAFVIRLGQVLPAAVMGMLVVYSLRNTSLTGGDHGIYEGVSLLVTVLVHCRRRNMMVSIACGTLTYMALVQGWIPLAAQALGLGW</sequence>
<dbReference type="OrthoDB" id="5324916at2"/>